<gene>
    <name evidence="1" type="ORF">GHK62_32865</name>
</gene>
<evidence type="ECO:0000313" key="2">
    <source>
        <dbReference type="Proteomes" id="UP000439983"/>
    </source>
</evidence>
<dbReference type="EMBL" id="WITC01000136">
    <property type="protein sequence ID" value="MQX19327.1"/>
    <property type="molecule type" value="Genomic_DNA"/>
</dbReference>
<proteinExistence type="predicted"/>
<comment type="caution">
    <text evidence="1">The sequence shown here is derived from an EMBL/GenBank/DDBJ whole genome shotgun (WGS) entry which is preliminary data.</text>
</comment>
<dbReference type="AlphaFoldDB" id="A0A6N7LNK3"/>
<name>A0A6N7LNK3_SINTE</name>
<accession>A0A6N7LNK3</accession>
<organism evidence="1 2">
    <name type="scientific">Sinorhizobium terangae</name>
    <dbReference type="NCBI Taxonomy" id="110322"/>
    <lineage>
        <taxon>Bacteria</taxon>
        <taxon>Pseudomonadati</taxon>
        <taxon>Pseudomonadota</taxon>
        <taxon>Alphaproteobacteria</taxon>
        <taxon>Hyphomicrobiales</taxon>
        <taxon>Rhizobiaceae</taxon>
        <taxon>Sinorhizobium/Ensifer group</taxon>
        <taxon>Sinorhizobium</taxon>
    </lineage>
</organism>
<reference evidence="1 2" key="1">
    <citation type="journal article" date="2013" name="Genome Biol.">
        <title>Comparative genomics of the core and accessory genomes of 48 Sinorhizobium strains comprising five genospecies.</title>
        <authorList>
            <person name="Sugawara M."/>
            <person name="Epstein B."/>
            <person name="Badgley B.D."/>
            <person name="Unno T."/>
            <person name="Xu L."/>
            <person name="Reese J."/>
            <person name="Gyaneshwar P."/>
            <person name="Denny R."/>
            <person name="Mudge J."/>
            <person name="Bharti A.K."/>
            <person name="Farmer A.D."/>
            <person name="May G.D."/>
            <person name="Woodward J.E."/>
            <person name="Medigue C."/>
            <person name="Vallenet D."/>
            <person name="Lajus A."/>
            <person name="Rouy Z."/>
            <person name="Martinez-Vaz B."/>
            <person name="Tiffin P."/>
            <person name="Young N.D."/>
            <person name="Sadowsky M.J."/>
        </authorList>
    </citation>
    <scope>NUCLEOTIDE SEQUENCE [LARGE SCALE GENOMIC DNA]</scope>
    <source>
        <strain evidence="1 2">USDA4894</strain>
    </source>
</reference>
<dbReference type="OrthoDB" id="8371872at2"/>
<protein>
    <submittedName>
        <fullName evidence="1">Uncharacterized protein</fullName>
    </submittedName>
</protein>
<sequence>MTKNLGIEAASLDATMERHIVAQRAVADVVREWDEHWAASDVTSVVYASALLDVAREEEETRLSIVQFVPGDNREARQKLIYLVAYLFATRGPLKAEEMEAVISTTEPIS</sequence>
<dbReference type="RefSeq" id="WP_153443191.1">
    <property type="nucleotide sequence ID" value="NZ_JACIGA010000017.1"/>
</dbReference>
<dbReference type="Proteomes" id="UP000439983">
    <property type="component" value="Unassembled WGS sequence"/>
</dbReference>
<evidence type="ECO:0000313" key="1">
    <source>
        <dbReference type="EMBL" id="MQX19327.1"/>
    </source>
</evidence>
<keyword evidence="2" id="KW-1185">Reference proteome</keyword>